<keyword evidence="3" id="KW-1185">Reference proteome</keyword>
<sequence length="176" mass="19092">MWATLDVSPPRPGIPVIPKPVNTPGRPLSLAVSAAKSQPPAANNDVGGLGRTTLTALESRPRPSPKPKPPTNSIPIPEKENPRQEEEEEEEKQISGSDVLWALQKVAAKKNKASGNKNKNNKKKKSGAVGLSSKAGRGEEAAVDCYDNVRPLRVKIEWSAKLDELENRLRELSHSK</sequence>
<evidence type="ECO:0000313" key="3">
    <source>
        <dbReference type="Proteomes" id="UP001187192"/>
    </source>
</evidence>
<comment type="caution">
    <text evidence="2">The sequence shown here is derived from an EMBL/GenBank/DDBJ whole genome shotgun (WGS) entry which is preliminary data.</text>
</comment>
<reference evidence="2" key="1">
    <citation type="submission" date="2023-07" db="EMBL/GenBank/DDBJ databases">
        <title>draft genome sequence of fig (Ficus carica).</title>
        <authorList>
            <person name="Takahashi T."/>
            <person name="Nishimura K."/>
        </authorList>
    </citation>
    <scope>NUCLEOTIDE SEQUENCE</scope>
</reference>
<feature type="compositionally biased region" description="Pro residues" evidence="1">
    <location>
        <begin position="62"/>
        <end position="72"/>
    </location>
</feature>
<dbReference type="Proteomes" id="UP001187192">
    <property type="component" value="Unassembled WGS sequence"/>
</dbReference>
<gene>
    <name evidence="2" type="ORF">TIFTF001_012028</name>
</gene>
<evidence type="ECO:0000256" key="1">
    <source>
        <dbReference type="SAM" id="MobiDB-lite"/>
    </source>
</evidence>
<name>A0AA88D4W0_FICCA</name>
<organism evidence="2 3">
    <name type="scientific">Ficus carica</name>
    <name type="common">Common fig</name>
    <dbReference type="NCBI Taxonomy" id="3494"/>
    <lineage>
        <taxon>Eukaryota</taxon>
        <taxon>Viridiplantae</taxon>
        <taxon>Streptophyta</taxon>
        <taxon>Embryophyta</taxon>
        <taxon>Tracheophyta</taxon>
        <taxon>Spermatophyta</taxon>
        <taxon>Magnoliopsida</taxon>
        <taxon>eudicotyledons</taxon>
        <taxon>Gunneridae</taxon>
        <taxon>Pentapetalae</taxon>
        <taxon>rosids</taxon>
        <taxon>fabids</taxon>
        <taxon>Rosales</taxon>
        <taxon>Moraceae</taxon>
        <taxon>Ficeae</taxon>
        <taxon>Ficus</taxon>
    </lineage>
</organism>
<feature type="region of interest" description="Disordered" evidence="1">
    <location>
        <begin position="1"/>
        <end position="140"/>
    </location>
</feature>
<feature type="compositionally biased region" description="Pro residues" evidence="1">
    <location>
        <begin position="9"/>
        <end position="18"/>
    </location>
</feature>
<dbReference type="PANTHER" id="PTHR37728">
    <property type="entry name" value="BNAA04G26730D PROTEIN"/>
    <property type="match status" value="1"/>
</dbReference>
<dbReference type="AlphaFoldDB" id="A0AA88D4W0"/>
<dbReference type="EMBL" id="BTGU01000015">
    <property type="protein sequence ID" value="GMN42821.1"/>
    <property type="molecule type" value="Genomic_DNA"/>
</dbReference>
<evidence type="ECO:0000313" key="2">
    <source>
        <dbReference type="EMBL" id="GMN42821.1"/>
    </source>
</evidence>
<dbReference type="PANTHER" id="PTHR37728:SF1">
    <property type="entry name" value="OS06G0132300 PROTEIN"/>
    <property type="match status" value="1"/>
</dbReference>
<accession>A0AA88D4W0</accession>
<protein>
    <submittedName>
        <fullName evidence="2">Uncharacterized protein</fullName>
    </submittedName>
</protein>
<proteinExistence type="predicted"/>